<feature type="coiled-coil region" evidence="1">
    <location>
        <begin position="34"/>
        <end position="68"/>
    </location>
</feature>
<dbReference type="InterPro" id="IPR012675">
    <property type="entry name" value="Beta-grasp_dom_sf"/>
</dbReference>
<keyword evidence="3" id="KW-1185">Reference proteome</keyword>
<dbReference type="SUPFAM" id="SSF52540">
    <property type="entry name" value="P-loop containing nucleoside triphosphate hydrolases"/>
    <property type="match status" value="1"/>
</dbReference>
<dbReference type="EMBL" id="JASCZI010151378">
    <property type="protein sequence ID" value="MED6172449.1"/>
    <property type="molecule type" value="Genomic_DNA"/>
</dbReference>
<proteinExistence type="predicted"/>
<gene>
    <name evidence="2" type="ORF">PIB30_050210</name>
</gene>
<accession>A0ABU6VH06</accession>
<evidence type="ECO:0000313" key="3">
    <source>
        <dbReference type="Proteomes" id="UP001341840"/>
    </source>
</evidence>
<dbReference type="Gene3D" id="3.10.20.30">
    <property type="match status" value="1"/>
</dbReference>
<keyword evidence="1" id="KW-0175">Coiled coil</keyword>
<dbReference type="Gene3D" id="1.10.150.300">
    <property type="entry name" value="TGS-like domain"/>
    <property type="match status" value="1"/>
</dbReference>
<name>A0ABU6VH06_9FABA</name>
<dbReference type="InterPro" id="IPR023192">
    <property type="entry name" value="TGS-like_dom_sf"/>
</dbReference>
<dbReference type="Proteomes" id="UP001341840">
    <property type="component" value="Unassembled WGS sequence"/>
</dbReference>
<dbReference type="PANTHER" id="PTHR23305:SF11">
    <property type="entry name" value="OBG-LIKE ATPASE 1"/>
    <property type="match status" value="1"/>
</dbReference>
<organism evidence="2 3">
    <name type="scientific">Stylosanthes scabra</name>
    <dbReference type="NCBI Taxonomy" id="79078"/>
    <lineage>
        <taxon>Eukaryota</taxon>
        <taxon>Viridiplantae</taxon>
        <taxon>Streptophyta</taxon>
        <taxon>Embryophyta</taxon>
        <taxon>Tracheophyta</taxon>
        <taxon>Spermatophyta</taxon>
        <taxon>Magnoliopsida</taxon>
        <taxon>eudicotyledons</taxon>
        <taxon>Gunneridae</taxon>
        <taxon>Pentapetalae</taxon>
        <taxon>rosids</taxon>
        <taxon>fabids</taxon>
        <taxon>Fabales</taxon>
        <taxon>Fabaceae</taxon>
        <taxon>Papilionoideae</taxon>
        <taxon>50 kb inversion clade</taxon>
        <taxon>dalbergioids sensu lato</taxon>
        <taxon>Dalbergieae</taxon>
        <taxon>Pterocarpus clade</taxon>
        <taxon>Stylosanthes</taxon>
    </lineage>
</organism>
<dbReference type="InterPro" id="IPR027417">
    <property type="entry name" value="P-loop_NTPase"/>
</dbReference>
<comment type="caution">
    <text evidence="2">The sequence shown here is derived from an EMBL/GenBank/DDBJ whole genome shotgun (WGS) entry which is preliminary data.</text>
</comment>
<reference evidence="2 3" key="1">
    <citation type="journal article" date="2023" name="Plants (Basel)">
        <title>Bridging the Gap: Combining Genomics and Transcriptomics Approaches to Understand Stylosanthes scabra, an Orphan Legume from the Brazilian Caatinga.</title>
        <authorList>
            <person name="Ferreira-Neto J.R.C."/>
            <person name="da Silva M.D."/>
            <person name="Binneck E."/>
            <person name="de Melo N.F."/>
            <person name="da Silva R.H."/>
            <person name="de Melo A.L.T.M."/>
            <person name="Pandolfi V."/>
            <person name="Bustamante F.O."/>
            <person name="Brasileiro-Vidal A.C."/>
            <person name="Benko-Iseppon A.M."/>
        </authorList>
    </citation>
    <scope>NUCLEOTIDE SEQUENCE [LARGE SCALE GENOMIC DNA]</scope>
    <source>
        <tissue evidence="2">Leaves</tissue>
    </source>
</reference>
<evidence type="ECO:0000256" key="1">
    <source>
        <dbReference type="SAM" id="Coils"/>
    </source>
</evidence>
<dbReference type="Gene3D" id="3.40.50.300">
    <property type="entry name" value="P-loop containing nucleotide triphosphate hydrolases"/>
    <property type="match status" value="1"/>
</dbReference>
<dbReference type="PANTHER" id="PTHR23305">
    <property type="entry name" value="OBG GTPASE FAMILY"/>
    <property type="match status" value="1"/>
</dbReference>
<protein>
    <submittedName>
        <fullName evidence="2">Uncharacterized protein</fullName>
    </submittedName>
</protein>
<sequence length="91" mass="10968">MAIPAENFPFCTVEPNEARVNVFDERFEWLCQLYKPKSEDIEFMERKIEDLEKRMKRGNDKQLKIELECCQKVKAFLEEGKDVRLGDWKYC</sequence>
<evidence type="ECO:0000313" key="2">
    <source>
        <dbReference type="EMBL" id="MED6172449.1"/>
    </source>
</evidence>